<feature type="region of interest" description="Disordered" evidence="1">
    <location>
        <begin position="195"/>
        <end position="215"/>
    </location>
</feature>
<evidence type="ECO:0000256" key="1">
    <source>
        <dbReference type="SAM" id="MobiDB-lite"/>
    </source>
</evidence>
<feature type="compositionally biased region" description="Low complexity" evidence="1">
    <location>
        <begin position="195"/>
        <end position="204"/>
    </location>
</feature>
<feature type="compositionally biased region" description="Low complexity" evidence="1">
    <location>
        <begin position="39"/>
        <end position="61"/>
    </location>
</feature>
<evidence type="ECO:0000259" key="2">
    <source>
        <dbReference type="Pfam" id="PF10390"/>
    </source>
</evidence>
<evidence type="ECO:0000313" key="4">
    <source>
        <dbReference type="Proteomes" id="UP001140011"/>
    </source>
</evidence>
<organism evidence="3 4">
    <name type="scientific">Coemansia pectinata</name>
    <dbReference type="NCBI Taxonomy" id="1052879"/>
    <lineage>
        <taxon>Eukaryota</taxon>
        <taxon>Fungi</taxon>
        <taxon>Fungi incertae sedis</taxon>
        <taxon>Zoopagomycota</taxon>
        <taxon>Kickxellomycotina</taxon>
        <taxon>Kickxellomycetes</taxon>
        <taxon>Kickxellales</taxon>
        <taxon>Kickxellaceae</taxon>
        <taxon>Coemansia</taxon>
    </lineage>
</organism>
<dbReference type="EMBL" id="JANBUH010000150">
    <property type="protein sequence ID" value="KAJ2753951.1"/>
    <property type="molecule type" value="Genomic_DNA"/>
</dbReference>
<proteinExistence type="predicted"/>
<feature type="compositionally biased region" description="Polar residues" evidence="1">
    <location>
        <begin position="281"/>
        <end position="291"/>
    </location>
</feature>
<dbReference type="Gene3D" id="1.10.10.2670">
    <property type="entry name" value="E3 ubiquitin-protein ligase"/>
    <property type="match status" value="1"/>
</dbReference>
<gene>
    <name evidence="3" type="ORF">GGI19_002769</name>
</gene>
<name>A0A9W8LAY3_9FUNG</name>
<dbReference type="Proteomes" id="UP001140011">
    <property type="component" value="Unassembled WGS sequence"/>
</dbReference>
<dbReference type="GO" id="GO:0008023">
    <property type="term" value="C:transcription elongation factor complex"/>
    <property type="evidence" value="ECO:0007669"/>
    <property type="project" value="InterPro"/>
</dbReference>
<dbReference type="GO" id="GO:0006368">
    <property type="term" value="P:transcription elongation by RNA polymerase II"/>
    <property type="evidence" value="ECO:0007669"/>
    <property type="project" value="InterPro"/>
</dbReference>
<sequence length="693" mass="75489">MGRLTLDPKNKLSGSVGSSALPNVAKALKSSPTQPPDEALLSALHAQASSSAAKSPPQKKSGIVRHNRELLRDKVLHLLALAPADELELVERLKSPSSAVLDVLGVLAKKTDTMWTLLPEQYKHVQIESWSQYNAREREKVIDNALAAFDVLGLALDNPERRRVLQIQRRLENGSPPAQPTSIVASSAASLKSSSVPSISLPKDVPTPKKKPVRSVIAPTLAKKLKMDSNKEVKRISAGANLSTKAECRPSDVPVTAIAGSDNASSFRASPPRLEPDSSPHMPQNRLTAHGTQRRRPRGLSDSNNNTLHADSEYRRQQWAADASSPPASRHGRSRSRSNSRGLRAQRLDGLSATAVAESTLTDVDKVPQHVPVRSRPLKAQIHEIQAKLAHNIAEERAREINATIGERNTQSIVKDSRGVSLSPIEDLDRSCTPSPVMAIERVETLDDLSELEALLTTTYAEYSQLRLKIDNHCAECAPLLDELESARAAYTEAVGVALNERKSSEADREEGEEVPGDAPVTSALAMTIDPTTEKYAPDGSRLYWAETDAGAWLADSADADVDMCAGGGDQQPTRIRDLLPVEARVLRANQAIVDQYKELDSGDVRRWVRRYLRLHVQVEQMSLELTQAHARITNDILSQFDELRDVLGDDLVDDAIAEANDGTDDEEGGDAAGRILTIGAYRDDIVTMSTDV</sequence>
<dbReference type="Pfam" id="PF10390">
    <property type="entry name" value="ELL"/>
    <property type="match status" value="1"/>
</dbReference>
<evidence type="ECO:0000313" key="3">
    <source>
        <dbReference type="EMBL" id="KAJ2753951.1"/>
    </source>
</evidence>
<protein>
    <recommendedName>
        <fullName evidence="2">RNA polymerase II elongation factor ELL N-terminal domain-containing protein</fullName>
    </recommendedName>
</protein>
<accession>A0A9W8LAY3</accession>
<feature type="region of interest" description="Disordered" evidence="1">
    <location>
        <begin position="254"/>
        <end position="349"/>
    </location>
</feature>
<reference evidence="3" key="1">
    <citation type="submission" date="2022-07" db="EMBL/GenBank/DDBJ databases">
        <title>Phylogenomic reconstructions and comparative analyses of Kickxellomycotina fungi.</title>
        <authorList>
            <person name="Reynolds N.K."/>
            <person name="Stajich J.E."/>
            <person name="Barry K."/>
            <person name="Grigoriev I.V."/>
            <person name="Crous P."/>
            <person name="Smith M.E."/>
        </authorList>
    </citation>
    <scope>NUCLEOTIDE SEQUENCE</scope>
    <source>
        <strain evidence="3">BCRC 34297</strain>
    </source>
</reference>
<dbReference type="OrthoDB" id="2587563at2759"/>
<dbReference type="InterPro" id="IPR042065">
    <property type="entry name" value="E3_ELL-like"/>
</dbReference>
<dbReference type="InterPro" id="IPR036390">
    <property type="entry name" value="WH_DNA-bd_sf"/>
</dbReference>
<feature type="domain" description="RNA polymerase II elongation factor ELL N-terminal" evidence="2">
    <location>
        <begin position="46"/>
        <end position="141"/>
    </location>
</feature>
<dbReference type="SUPFAM" id="SSF46785">
    <property type="entry name" value="Winged helix' DNA-binding domain"/>
    <property type="match status" value="1"/>
</dbReference>
<dbReference type="InterPro" id="IPR019464">
    <property type="entry name" value="ELL_N"/>
</dbReference>
<comment type="caution">
    <text evidence="3">The sequence shown here is derived from an EMBL/GenBank/DDBJ whole genome shotgun (WGS) entry which is preliminary data.</text>
</comment>
<keyword evidence="4" id="KW-1185">Reference proteome</keyword>
<dbReference type="AlphaFoldDB" id="A0A9W8LAY3"/>
<feature type="region of interest" description="Disordered" evidence="1">
    <location>
        <begin position="26"/>
        <end position="62"/>
    </location>
</feature>